<proteinExistence type="predicted"/>
<evidence type="ECO:0000256" key="1">
    <source>
        <dbReference type="SAM" id="MobiDB-lite"/>
    </source>
</evidence>
<feature type="region of interest" description="Disordered" evidence="1">
    <location>
        <begin position="41"/>
        <end position="63"/>
    </location>
</feature>
<evidence type="ECO:0000313" key="2">
    <source>
        <dbReference type="EMBL" id="CAG2214332.1"/>
    </source>
</evidence>
<name>A0A8S3RZV5_MYTED</name>
<organism evidence="2 3">
    <name type="scientific">Mytilus edulis</name>
    <name type="common">Blue mussel</name>
    <dbReference type="NCBI Taxonomy" id="6550"/>
    <lineage>
        <taxon>Eukaryota</taxon>
        <taxon>Metazoa</taxon>
        <taxon>Spiralia</taxon>
        <taxon>Lophotrochozoa</taxon>
        <taxon>Mollusca</taxon>
        <taxon>Bivalvia</taxon>
        <taxon>Autobranchia</taxon>
        <taxon>Pteriomorphia</taxon>
        <taxon>Mytilida</taxon>
        <taxon>Mytiloidea</taxon>
        <taxon>Mytilidae</taxon>
        <taxon>Mytilinae</taxon>
        <taxon>Mytilus</taxon>
    </lineage>
</organism>
<dbReference type="OrthoDB" id="6089556at2759"/>
<dbReference type="EMBL" id="CAJPWZ010001405">
    <property type="protein sequence ID" value="CAG2214332.1"/>
    <property type="molecule type" value="Genomic_DNA"/>
</dbReference>
<dbReference type="AlphaFoldDB" id="A0A8S3RZV5"/>
<gene>
    <name evidence="2" type="ORF">MEDL_28178</name>
</gene>
<keyword evidence="3" id="KW-1185">Reference proteome</keyword>
<evidence type="ECO:0000313" key="3">
    <source>
        <dbReference type="Proteomes" id="UP000683360"/>
    </source>
</evidence>
<reference evidence="2" key="1">
    <citation type="submission" date="2021-03" db="EMBL/GenBank/DDBJ databases">
        <authorList>
            <person name="Bekaert M."/>
        </authorList>
    </citation>
    <scope>NUCLEOTIDE SEQUENCE</scope>
</reference>
<dbReference type="Proteomes" id="UP000683360">
    <property type="component" value="Unassembled WGS sequence"/>
</dbReference>
<feature type="region of interest" description="Disordered" evidence="1">
    <location>
        <begin position="187"/>
        <end position="206"/>
    </location>
</feature>
<protein>
    <submittedName>
        <fullName evidence="2">Uncharacterized protein</fullName>
    </submittedName>
</protein>
<comment type="caution">
    <text evidence="2">The sequence shown here is derived from an EMBL/GenBank/DDBJ whole genome shotgun (WGS) entry which is preliminary data.</text>
</comment>
<sequence>MSIQKYDFVGVSTTQLPYVHGNFPAGQKIGTAKYYTMRSMQRSKDVSSKNTTGTKPGIASKGHTRQLVDLKLPALDIKSQSQDTINSMNPRLHYGNIYKQKAYFRLKGIPIRKMYTLNRAKTEKYEEDDDSLNAESRNKSVSLTLLDLKEPESKPANESNEEENEYSGFDNCESPWTRSRLRELDDESPIPGFRSRNSKNGRKLGNIVSSRRLQQLLDNEDTLDPYSFYMY</sequence>
<accession>A0A8S3RZV5</accession>
<feature type="region of interest" description="Disordered" evidence="1">
    <location>
        <begin position="142"/>
        <end position="173"/>
    </location>
</feature>